<evidence type="ECO:0008006" key="4">
    <source>
        <dbReference type="Google" id="ProtNLM"/>
    </source>
</evidence>
<comment type="caution">
    <text evidence="2">The sequence shown here is derived from an EMBL/GenBank/DDBJ whole genome shotgun (WGS) entry which is preliminary data.</text>
</comment>
<evidence type="ECO:0000256" key="1">
    <source>
        <dbReference type="SAM" id="MobiDB-lite"/>
    </source>
</evidence>
<dbReference type="Gene3D" id="1.10.287.1060">
    <property type="entry name" value="ESAT-6-like"/>
    <property type="match status" value="1"/>
</dbReference>
<dbReference type="InterPro" id="IPR036689">
    <property type="entry name" value="ESAT-6-like_sf"/>
</dbReference>
<evidence type="ECO:0000313" key="3">
    <source>
        <dbReference type="Proteomes" id="UP000605897"/>
    </source>
</evidence>
<dbReference type="Proteomes" id="UP000605897">
    <property type="component" value="Unassembled WGS sequence"/>
</dbReference>
<protein>
    <recommendedName>
        <fullName evidence="4">ESX-1 secretion-associated protein</fullName>
    </recommendedName>
</protein>
<gene>
    <name evidence="2" type="ORF">GCM10017786_50690</name>
</gene>
<organism evidence="2 3">
    <name type="scientific">Amycolatopsis deserti</name>
    <dbReference type="NCBI Taxonomy" id="185696"/>
    <lineage>
        <taxon>Bacteria</taxon>
        <taxon>Bacillati</taxon>
        <taxon>Actinomycetota</taxon>
        <taxon>Actinomycetes</taxon>
        <taxon>Pseudonocardiales</taxon>
        <taxon>Pseudonocardiaceae</taxon>
        <taxon>Amycolatopsis</taxon>
    </lineage>
</organism>
<dbReference type="RefSeq" id="WP_191247121.1">
    <property type="nucleotide sequence ID" value="NZ_BNAU01000006.1"/>
</dbReference>
<feature type="region of interest" description="Disordered" evidence="1">
    <location>
        <begin position="1"/>
        <end position="28"/>
    </location>
</feature>
<evidence type="ECO:0000313" key="2">
    <source>
        <dbReference type="EMBL" id="GHF10877.1"/>
    </source>
</evidence>
<proteinExistence type="predicted"/>
<name>A0ABQ3JEU5_9PSEU</name>
<reference evidence="3" key="1">
    <citation type="journal article" date="2019" name="Int. J. Syst. Evol. Microbiol.">
        <title>The Global Catalogue of Microorganisms (GCM) 10K type strain sequencing project: providing services to taxonomists for standard genome sequencing and annotation.</title>
        <authorList>
            <consortium name="The Broad Institute Genomics Platform"/>
            <consortium name="The Broad Institute Genome Sequencing Center for Infectious Disease"/>
            <person name="Wu L."/>
            <person name="Ma J."/>
        </authorList>
    </citation>
    <scope>NUCLEOTIDE SEQUENCE [LARGE SCALE GENOMIC DNA]</scope>
    <source>
        <strain evidence="3">CGMCC 4.7677</strain>
    </source>
</reference>
<sequence>MTGPGTGHDMDPDTVRSGAGKFPPAGDDLKAAGDALKAALAAQGACWGNDESGQAFAKDYEPAAKNCVEAFGSLDKALKDVAKAVKSAADATEGTHTEAGKAVRNAAGQA</sequence>
<keyword evidence="3" id="KW-1185">Reference proteome</keyword>
<feature type="region of interest" description="Disordered" evidence="1">
    <location>
        <begin position="90"/>
        <end position="110"/>
    </location>
</feature>
<dbReference type="EMBL" id="BNAU01000006">
    <property type="protein sequence ID" value="GHF10877.1"/>
    <property type="molecule type" value="Genomic_DNA"/>
</dbReference>
<dbReference type="SUPFAM" id="SSF140453">
    <property type="entry name" value="EsxAB dimer-like"/>
    <property type="match status" value="1"/>
</dbReference>
<accession>A0ABQ3JEU5</accession>